<evidence type="ECO:0000313" key="3">
    <source>
        <dbReference type="EMBL" id="CAE7198099.1"/>
    </source>
</evidence>
<organism evidence="3 4">
    <name type="scientific">Symbiodinium natans</name>
    <dbReference type="NCBI Taxonomy" id="878477"/>
    <lineage>
        <taxon>Eukaryota</taxon>
        <taxon>Sar</taxon>
        <taxon>Alveolata</taxon>
        <taxon>Dinophyceae</taxon>
        <taxon>Suessiales</taxon>
        <taxon>Symbiodiniaceae</taxon>
        <taxon>Symbiodinium</taxon>
    </lineage>
</organism>
<evidence type="ECO:0000313" key="4">
    <source>
        <dbReference type="Proteomes" id="UP000604046"/>
    </source>
</evidence>
<keyword evidence="4" id="KW-1185">Reference proteome</keyword>
<dbReference type="AlphaFoldDB" id="A0A812J6Z2"/>
<feature type="transmembrane region" description="Helical" evidence="2">
    <location>
        <begin position="506"/>
        <end position="525"/>
    </location>
</feature>
<dbReference type="EMBL" id="CAJNDS010000366">
    <property type="protein sequence ID" value="CAE7198099.1"/>
    <property type="molecule type" value="Genomic_DNA"/>
</dbReference>
<accession>A0A812J6Z2</accession>
<proteinExistence type="predicted"/>
<dbReference type="SMART" id="SM00028">
    <property type="entry name" value="TPR"/>
    <property type="match status" value="3"/>
</dbReference>
<sequence>MFSPDMLKAAQGMMANMSPEDMQRMTQMAANMDPSVMENMMKNMGGAAPGMTGMDSGQMKEQMKRIGQMSPDEIKSSMSQAQQQMGGQKQYMYNASMQLKNEGNDHIKAQKYSDALRAYSKALENLKPFAGDDISQLRLSLLLNSAMCHLKENDPARTVEVCEEALQINSHSVKALFRRGLARVDLGQLAEGVADMKFAAKLSPDDKTIASELQRVEKDCLGKGVSSDAIDAAQQKAEEAASKSSSSSPSPSWPSAPGGQNVEQAMEQISKNPEMVNQATEMMKNMSPEDIERMMSSAPLPPGVDKETARKRMEAVSKNPEMLKTAMDALSSMPEEERKRMLSAASGSGAAPDFSKMGDMMKDPAAMKSAMAAASAMGHGSGPEADLMKKMTENPEMMDAMTNMMKNIPPEQMQKMMDMSMKMKSGGADGADPSQMLNDPDMMKAAEEMMKNMSPEALQSMAKSAGMEVSESQAKMISRVMPFMMKGLKLWGYVKKMFSAMFSPRGRIILAVVIVLVAVGQHYYFSEK</sequence>
<reference evidence="3" key="1">
    <citation type="submission" date="2021-02" db="EMBL/GenBank/DDBJ databases">
        <authorList>
            <person name="Dougan E. K."/>
            <person name="Rhodes N."/>
            <person name="Thang M."/>
            <person name="Chan C."/>
        </authorList>
    </citation>
    <scope>NUCLEOTIDE SEQUENCE</scope>
</reference>
<evidence type="ECO:0000256" key="2">
    <source>
        <dbReference type="SAM" id="Phobius"/>
    </source>
</evidence>
<dbReference type="PANTHER" id="PTHR46423:SF4">
    <property type="entry name" value="OUTER ENVELOPE PROTEIN 61"/>
    <property type="match status" value="1"/>
</dbReference>
<dbReference type="GO" id="GO:0101031">
    <property type="term" value="C:protein folding chaperone complex"/>
    <property type="evidence" value="ECO:0007669"/>
    <property type="project" value="TreeGrafter"/>
</dbReference>
<dbReference type="PANTHER" id="PTHR46423">
    <property type="entry name" value="RNA POLYMERASE II-ASSOCIATED PROTEIN 3"/>
    <property type="match status" value="1"/>
</dbReference>
<evidence type="ECO:0000256" key="1">
    <source>
        <dbReference type="SAM" id="MobiDB-lite"/>
    </source>
</evidence>
<dbReference type="InterPro" id="IPR051966">
    <property type="entry name" value="RPAP3"/>
</dbReference>
<name>A0A812J6Z2_9DINO</name>
<protein>
    <submittedName>
        <fullName evidence="3">OEP61 protein</fullName>
    </submittedName>
</protein>
<keyword evidence="2" id="KW-1133">Transmembrane helix</keyword>
<keyword evidence="2" id="KW-0472">Membrane</keyword>
<dbReference type="OrthoDB" id="298012at2759"/>
<dbReference type="InterPro" id="IPR019734">
    <property type="entry name" value="TPR_rpt"/>
</dbReference>
<feature type="region of interest" description="Disordered" evidence="1">
    <location>
        <begin position="230"/>
        <end position="263"/>
    </location>
</feature>
<dbReference type="SUPFAM" id="SSF48452">
    <property type="entry name" value="TPR-like"/>
    <property type="match status" value="1"/>
</dbReference>
<comment type="caution">
    <text evidence="3">The sequence shown here is derived from an EMBL/GenBank/DDBJ whole genome shotgun (WGS) entry which is preliminary data.</text>
</comment>
<gene>
    <name evidence="3" type="primary">OEP61</name>
    <name evidence="3" type="ORF">SNAT2548_LOCUS5678</name>
</gene>
<feature type="compositionally biased region" description="Low complexity" evidence="1">
    <location>
        <begin position="242"/>
        <end position="257"/>
    </location>
</feature>
<dbReference type="Gene3D" id="1.25.40.10">
    <property type="entry name" value="Tetratricopeptide repeat domain"/>
    <property type="match status" value="1"/>
</dbReference>
<dbReference type="Proteomes" id="UP000604046">
    <property type="component" value="Unassembled WGS sequence"/>
</dbReference>
<keyword evidence="2" id="KW-0812">Transmembrane</keyword>
<dbReference type="InterPro" id="IPR011990">
    <property type="entry name" value="TPR-like_helical_dom_sf"/>
</dbReference>